<dbReference type="VEuPathDB" id="VectorBase:RSAN_044638"/>
<keyword evidence="10" id="KW-1185">Reference proteome</keyword>
<dbReference type="Gene3D" id="3.40.50.1000">
    <property type="entry name" value="HAD superfamily/HAD-like"/>
    <property type="match status" value="1"/>
</dbReference>
<sequence length="290" mass="33549">MQLLRAQHQKRHVERQGHYPRDDLEEWYEQDLQHKMLRSPVPPGKVVRKHLIVFDFDHTIIDANSDVYIQKLAPNGELPPEIKERYTPNGWTPFMRAVFHFLYDSHVQPDDILDCLLEIKFMDGIIDLLKQLHKAGGFEVIIISDSNSVFIEHIMQASGVRPLVHEIFTNYAHFDANGCLQISEYHMQNWCKLSSVNLCKGSVMEEYLDRRRKQGVNFDTVSYVGDGNNDLCPCLRLRSCDLIFPRADYPLAKQLAKDPEQAKAKLHPWRTGLDIANVLLKNCVVNNVTE</sequence>
<gene>
    <name evidence="9" type="ORF">HPB52_016073</name>
</gene>
<name>A0A9D4Q1V4_RHISA</name>
<dbReference type="Proteomes" id="UP000821837">
    <property type="component" value="Chromosome 3"/>
</dbReference>
<dbReference type="Pfam" id="PF06888">
    <property type="entry name" value="Put_Phosphatase"/>
    <property type="match status" value="1"/>
</dbReference>
<keyword evidence="5 8" id="KW-0460">Magnesium</keyword>
<feature type="binding site" evidence="7">
    <location>
        <position position="145"/>
    </location>
    <ligand>
        <name>substrate</name>
    </ligand>
</feature>
<dbReference type="VEuPathDB" id="VectorBase:RSAN_042787"/>
<dbReference type="InterPro" id="IPR023214">
    <property type="entry name" value="HAD_sf"/>
</dbReference>
<evidence type="ECO:0000256" key="8">
    <source>
        <dbReference type="PIRSR" id="PIRSR031051-3"/>
    </source>
</evidence>
<dbReference type="PANTHER" id="PTHR20889:SF12">
    <property type="entry name" value="LP01149P"/>
    <property type="match status" value="1"/>
</dbReference>
<feature type="active site" description="Proton donor" evidence="6">
    <location>
        <position position="57"/>
    </location>
</feature>
<dbReference type="PIRSF" id="PIRSF031051">
    <property type="entry name" value="PyrdxlP_Pase_PHOSPHO2"/>
    <property type="match status" value="1"/>
</dbReference>
<evidence type="ECO:0000256" key="3">
    <source>
        <dbReference type="ARBA" id="ARBA00022723"/>
    </source>
</evidence>
<dbReference type="SUPFAM" id="SSF56784">
    <property type="entry name" value="HAD-like"/>
    <property type="match status" value="1"/>
</dbReference>
<evidence type="ECO:0000256" key="4">
    <source>
        <dbReference type="ARBA" id="ARBA00022801"/>
    </source>
</evidence>
<keyword evidence="3 8" id="KW-0479">Metal-binding</keyword>
<feature type="binding site" evidence="7">
    <location>
        <position position="66"/>
    </location>
    <ligand>
        <name>substrate</name>
    </ligand>
</feature>
<evidence type="ECO:0000256" key="7">
    <source>
        <dbReference type="PIRSR" id="PIRSR031051-2"/>
    </source>
</evidence>
<comment type="similarity">
    <text evidence="2">Belongs to the HAD-like hydrolase superfamily. PHOSPHO family.</text>
</comment>
<feature type="binding site" evidence="8">
    <location>
        <position position="55"/>
    </location>
    <ligand>
        <name>Mg(2+)</name>
        <dbReference type="ChEBI" id="CHEBI:18420"/>
    </ligand>
</feature>
<organism evidence="9 10">
    <name type="scientific">Rhipicephalus sanguineus</name>
    <name type="common">Brown dog tick</name>
    <name type="synonym">Ixodes sanguineus</name>
    <dbReference type="NCBI Taxonomy" id="34632"/>
    <lineage>
        <taxon>Eukaryota</taxon>
        <taxon>Metazoa</taxon>
        <taxon>Ecdysozoa</taxon>
        <taxon>Arthropoda</taxon>
        <taxon>Chelicerata</taxon>
        <taxon>Arachnida</taxon>
        <taxon>Acari</taxon>
        <taxon>Parasitiformes</taxon>
        <taxon>Ixodida</taxon>
        <taxon>Ixodoidea</taxon>
        <taxon>Ixodidae</taxon>
        <taxon>Rhipicephalinae</taxon>
        <taxon>Rhipicephalus</taxon>
        <taxon>Rhipicephalus</taxon>
    </lineage>
</organism>
<dbReference type="AlphaFoldDB" id="A0A9D4Q1V4"/>
<feature type="binding site" evidence="8">
    <location>
        <position position="226"/>
    </location>
    <ligand>
        <name>Mg(2+)</name>
        <dbReference type="ChEBI" id="CHEBI:18420"/>
    </ligand>
</feature>
<protein>
    <recommendedName>
        <fullName evidence="11">Pyridoxal phosphate phosphatase PHOSPHO2</fullName>
    </recommendedName>
</protein>
<evidence type="ECO:0000313" key="10">
    <source>
        <dbReference type="Proteomes" id="UP000821837"/>
    </source>
</evidence>
<dbReference type="InterPro" id="IPR036412">
    <property type="entry name" value="HAD-like_sf"/>
</dbReference>
<comment type="cofactor">
    <cofactor evidence="1 8">
        <name>Mg(2+)</name>
        <dbReference type="ChEBI" id="CHEBI:18420"/>
    </cofactor>
</comment>
<keyword evidence="4" id="KW-0378">Hydrolase</keyword>
<feature type="binding site" evidence="8">
    <location>
        <position position="57"/>
    </location>
    <ligand>
        <name>Mg(2+)</name>
        <dbReference type="ChEBI" id="CHEBI:18420"/>
    </ligand>
</feature>
<reference evidence="9" key="1">
    <citation type="journal article" date="2020" name="Cell">
        <title>Large-Scale Comparative Analyses of Tick Genomes Elucidate Their Genetic Diversity and Vector Capacities.</title>
        <authorList>
            <consortium name="Tick Genome and Microbiome Consortium (TIGMIC)"/>
            <person name="Jia N."/>
            <person name="Wang J."/>
            <person name="Shi W."/>
            <person name="Du L."/>
            <person name="Sun Y."/>
            <person name="Zhan W."/>
            <person name="Jiang J.F."/>
            <person name="Wang Q."/>
            <person name="Zhang B."/>
            <person name="Ji P."/>
            <person name="Bell-Sakyi L."/>
            <person name="Cui X.M."/>
            <person name="Yuan T.T."/>
            <person name="Jiang B.G."/>
            <person name="Yang W.F."/>
            <person name="Lam T.T."/>
            <person name="Chang Q.C."/>
            <person name="Ding S.J."/>
            <person name="Wang X.J."/>
            <person name="Zhu J.G."/>
            <person name="Ruan X.D."/>
            <person name="Zhao L."/>
            <person name="Wei J.T."/>
            <person name="Ye R.Z."/>
            <person name="Que T.C."/>
            <person name="Du C.H."/>
            <person name="Zhou Y.H."/>
            <person name="Cheng J.X."/>
            <person name="Dai P.F."/>
            <person name="Guo W.B."/>
            <person name="Han X.H."/>
            <person name="Huang E.J."/>
            <person name="Li L.F."/>
            <person name="Wei W."/>
            <person name="Gao Y.C."/>
            <person name="Liu J.Z."/>
            <person name="Shao H.Z."/>
            <person name="Wang X."/>
            <person name="Wang C.C."/>
            <person name="Yang T.C."/>
            <person name="Huo Q.B."/>
            <person name="Li W."/>
            <person name="Chen H.Y."/>
            <person name="Chen S.E."/>
            <person name="Zhou L.G."/>
            <person name="Ni X.B."/>
            <person name="Tian J.H."/>
            <person name="Sheng Y."/>
            <person name="Liu T."/>
            <person name="Pan Y.S."/>
            <person name="Xia L.Y."/>
            <person name="Li J."/>
            <person name="Zhao F."/>
            <person name="Cao W.C."/>
        </authorList>
    </citation>
    <scope>NUCLEOTIDE SEQUENCE</scope>
    <source>
        <strain evidence="9">Rsan-2018</strain>
    </source>
</reference>
<feature type="active site" description="Nucleophile" evidence="6">
    <location>
        <position position="55"/>
    </location>
</feature>
<evidence type="ECO:0008006" key="11">
    <source>
        <dbReference type="Google" id="ProtNLM"/>
    </source>
</evidence>
<dbReference type="PANTHER" id="PTHR20889">
    <property type="entry name" value="PHOSPHATASE, ORPHAN 1, 2"/>
    <property type="match status" value="1"/>
</dbReference>
<accession>A0A9D4Q1V4</accession>
<evidence type="ECO:0000256" key="2">
    <source>
        <dbReference type="ARBA" id="ARBA00008541"/>
    </source>
</evidence>
<evidence type="ECO:0000313" key="9">
    <source>
        <dbReference type="EMBL" id="KAH7962440.1"/>
    </source>
</evidence>
<dbReference type="NCBIfam" id="TIGR01488">
    <property type="entry name" value="HAD-SF-IB"/>
    <property type="match status" value="1"/>
</dbReference>
<evidence type="ECO:0000256" key="1">
    <source>
        <dbReference type="ARBA" id="ARBA00001946"/>
    </source>
</evidence>
<proteinExistence type="inferred from homology"/>
<evidence type="ECO:0000256" key="6">
    <source>
        <dbReference type="PIRSR" id="PIRSR031051-1"/>
    </source>
</evidence>
<dbReference type="GO" id="GO:0016791">
    <property type="term" value="F:phosphatase activity"/>
    <property type="evidence" value="ECO:0007669"/>
    <property type="project" value="InterPro"/>
</dbReference>
<dbReference type="NCBIfam" id="TIGR01489">
    <property type="entry name" value="DKMTPPase-SF"/>
    <property type="match status" value="1"/>
</dbReference>
<dbReference type="GO" id="GO:0046872">
    <property type="term" value="F:metal ion binding"/>
    <property type="evidence" value="ECO:0007669"/>
    <property type="project" value="UniProtKB-KW"/>
</dbReference>
<dbReference type="InterPro" id="IPR006384">
    <property type="entry name" value="HAD_hydro_PyrdxlP_Pase-like"/>
</dbReference>
<evidence type="ECO:0000256" key="5">
    <source>
        <dbReference type="ARBA" id="ARBA00022842"/>
    </source>
</evidence>
<comment type="caution">
    <text evidence="9">The sequence shown here is derived from an EMBL/GenBank/DDBJ whole genome shotgun (WGS) entry which is preliminary data.</text>
</comment>
<reference evidence="9" key="2">
    <citation type="submission" date="2021-09" db="EMBL/GenBank/DDBJ databases">
        <authorList>
            <person name="Jia N."/>
            <person name="Wang J."/>
            <person name="Shi W."/>
            <person name="Du L."/>
            <person name="Sun Y."/>
            <person name="Zhan W."/>
            <person name="Jiang J."/>
            <person name="Wang Q."/>
            <person name="Zhang B."/>
            <person name="Ji P."/>
            <person name="Sakyi L.B."/>
            <person name="Cui X."/>
            <person name="Yuan T."/>
            <person name="Jiang B."/>
            <person name="Yang W."/>
            <person name="Lam T.T.-Y."/>
            <person name="Chang Q."/>
            <person name="Ding S."/>
            <person name="Wang X."/>
            <person name="Zhu J."/>
            <person name="Ruan X."/>
            <person name="Zhao L."/>
            <person name="Wei J."/>
            <person name="Que T."/>
            <person name="Du C."/>
            <person name="Cheng J."/>
            <person name="Dai P."/>
            <person name="Han X."/>
            <person name="Huang E."/>
            <person name="Gao Y."/>
            <person name="Liu J."/>
            <person name="Shao H."/>
            <person name="Ye R."/>
            <person name="Li L."/>
            <person name="Wei W."/>
            <person name="Wang X."/>
            <person name="Wang C."/>
            <person name="Huo Q."/>
            <person name="Li W."/>
            <person name="Guo W."/>
            <person name="Chen H."/>
            <person name="Chen S."/>
            <person name="Zhou L."/>
            <person name="Zhou L."/>
            <person name="Ni X."/>
            <person name="Tian J."/>
            <person name="Zhou Y."/>
            <person name="Sheng Y."/>
            <person name="Liu T."/>
            <person name="Pan Y."/>
            <person name="Xia L."/>
            <person name="Li J."/>
            <person name="Zhao F."/>
            <person name="Cao W."/>
        </authorList>
    </citation>
    <scope>NUCLEOTIDE SEQUENCE</scope>
    <source>
        <strain evidence="9">Rsan-2018</strain>
        <tissue evidence="9">Larvae</tissue>
    </source>
</reference>
<dbReference type="InterPro" id="IPR016965">
    <property type="entry name" value="Pase_PHOSPHO-typ"/>
</dbReference>
<dbReference type="EMBL" id="JABSTV010001249">
    <property type="protein sequence ID" value="KAH7962440.1"/>
    <property type="molecule type" value="Genomic_DNA"/>
</dbReference>